<evidence type="ECO:0000256" key="3">
    <source>
        <dbReference type="ARBA" id="ARBA00022475"/>
    </source>
</evidence>
<evidence type="ECO:0000256" key="4">
    <source>
        <dbReference type="ARBA" id="ARBA00022692"/>
    </source>
</evidence>
<evidence type="ECO:0000256" key="6">
    <source>
        <dbReference type="ARBA" id="ARBA00023136"/>
    </source>
</evidence>
<feature type="transmembrane region" description="Helical" evidence="7">
    <location>
        <begin position="331"/>
        <end position="351"/>
    </location>
</feature>
<gene>
    <name evidence="9" type="ORF">GSF22_03515</name>
</gene>
<feature type="transmembrane region" description="Helical" evidence="7">
    <location>
        <begin position="162"/>
        <end position="185"/>
    </location>
</feature>
<feature type="transmembrane region" description="Helical" evidence="7">
    <location>
        <begin position="278"/>
        <end position="301"/>
    </location>
</feature>
<dbReference type="PANTHER" id="PTHR23513">
    <property type="entry name" value="INTEGRAL MEMBRANE EFFLUX PROTEIN-RELATED"/>
    <property type="match status" value="1"/>
</dbReference>
<name>A0ABS3VKM1_MICEH</name>
<comment type="caution">
    <text evidence="9">The sequence shown here is derived from an EMBL/GenBank/DDBJ whole genome shotgun (WGS) entry which is preliminary data.</text>
</comment>
<feature type="transmembrane region" description="Helical" evidence="7">
    <location>
        <begin position="191"/>
        <end position="210"/>
    </location>
</feature>
<evidence type="ECO:0000259" key="8">
    <source>
        <dbReference type="PROSITE" id="PS50850"/>
    </source>
</evidence>
<evidence type="ECO:0000313" key="10">
    <source>
        <dbReference type="Proteomes" id="UP000823521"/>
    </source>
</evidence>
<dbReference type="Gene3D" id="1.20.1250.20">
    <property type="entry name" value="MFS general substrate transporter like domains"/>
    <property type="match status" value="1"/>
</dbReference>
<keyword evidence="5 7" id="KW-1133">Transmembrane helix</keyword>
<evidence type="ECO:0000256" key="1">
    <source>
        <dbReference type="ARBA" id="ARBA00004429"/>
    </source>
</evidence>
<organism evidence="9 10">
    <name type="scientific">Micromonospora echinofusca</name>
    <dbReference type="NCBI Taxonomy" id="47858"/>
    <lineage>
        <taxon>Bacteria</taxon>
        <taxon>Bacillati</taxon>
        <taxon>Actinomycetota</taxon>
        <taxon>Actinomycetes</taxon>
        <taxon>Micromonosporales</taxon>
        <taxon>Micromonosporaceae</taxon>
        <taxon>Micromonospora</taxon>
    </lineage>
</organism>
<feature type="transmembrane region" description="Helical" evidence="7">
    <location>
        <begin position="63"/>
        <end position="84"/>
    </location>
</feature>
<feature type="domain" description="Major facilitator superfamily (MFS) profile" evidence="8">
    <location>
        <begin position="239"/>
        <end position="434"/>
    </location>
</feature>
<dbReference type="PANTHER" id="PTHR23513:SF9">
    <property type="entry name" value="ENTEROBACTIN EXPORTER ENTS"/>
    <property type="match status" value="1"/>
</dbReference>
<keyword evidence="10" id="KW-1185">Reference proteome</keyword>
<evidence type="ECO:0000256" key="2">
    <source>
        <dbReference type="ARBA" id="ARBA00022448"/>
    </source>
</evidence>
<evidence type="ECO:0000313" key="9">
    <source>
        <dbReference type="EMBL" id="MBO4205081.1"/>
    </source>
</evidence>
<dbReference type="RefSeq" id="WP_307803691.1">
    <property type="nucleotide sequence ID" value="NZ_WVUH01000013.1"/>
</dbReference>
<keyword evidence="3" id="KW-1003">Cell membrane</keyword>
<dbReference type="Proteomes" id="UP000823521">
    <property type="component" value="Unassembled WGS sequence"/>
</dbReference>
<accession>A0ABS3VKM1</accession>
<reference evidence="9 10" key="1">
    <citation type="submission" date="2019-12" db="EMBL/GenBank/DDBJ databases">
        <title>Whole genome sequencing of endophytic Actinobacterium Micromonospora sp. MPMI6T.</title>
        <authorList>
            <person name="Evv R."/>
            <person name="Podile A.R."/>
        </authorList>
    </citation>
    <scope>NUCLEOTIDE SEQUENCE [LARGE SCALE GENOMIC DNA]</scope>
    <source>
        <strain evidence="9 10">MPMI6</strain>
    </source>
</reference>
<evidence type="ECO:0000256" key="7">
    <source>
        <dbReference type="SAM" id="Phobius"/>
    </source>
</evidence>
<sequence>MTTVKQRNDPGGRTGIRRWAIDLRPLRIPAYRRLWLGTGVGGCGSQIALVAVSVQMYDLTRDSFWVGLLGVATFVPLLVFGLWGGAFADVLDRRRLMVASSVLAWVTSFGLLAQALLGADSPVLLLVLVAVNSSAFAVSSPTRQAIIPRLVPTELVPAANTLSFTTATATMVAGPLLAGLILAVWPPAVALPVAYGVDGLLFGAAVWANLRLPALPPAGSSDGVRRTAGLRSVIEGFRYLATTRVLLLSFAIDLVAMVFAMPRALFPAIAEDRFGGGAAAGLLYSAIAAGSMLAGLTSGWLGRVGRQGLGLVLAVVGWGVAIAGAGLARQLWLVVLLLAVAGAADLVSAVLRQTMLMVHVPDEMRGRLQGVNVVVVAGGPRLGDLRAGATAAAFGTGIAWVGGGVAAVVLAVLLAVAFPALRRYRPTGAGTGAR</sequence>
<evidence type="ECO:0000256" key="5">
    <source>
        <dbReference type="ARBA" id="ARBA00022989"/>
    </source>
</evidence>
<dbReference type="InterPro" id="IPR036259">
    <property type="entry name" value="MFS_trans_sf"/>
</dbReference>
<keyword evidence="6 7" id="KW-0472">Membrane</keyword>
<feature type="transmembrane region" description="Helical" evidence="7">
    <location>
        <begin position="245"/>
        <end position="266"/>
    </location>
</feature>
<feature type="transmembrane region" description="Helical" evidence="7">
    <location>
        <begin position="308"/>
        <end position="325"/>
    </location>
</feature>
<feature type="transmembrane region" description="Helical" evidence="7">
    <location>
        <begin position="34"/>
        <end position="57"/>
    </location>
</feature>
<feature type="transmembrane region" description="Helical" evidence="7">
    <location>
        <begin position="96"/>
        <end position="117"/>
    </location>
</feature>
<dbReference type="Pfam" id="PF05977">
    <property type="entry name" value="MFS_3"/>
    <property type="match status" value="1"/>
</dbReference>
<dbReference type="InterPro" id="IPR010290">
    <property type="entry name" value="TM_effector"/>
</dbReference>
<proteinExistence type="predicted"/>
<dbReference type="EMBL" id="WVUH01000013">
    <property type="protein sequence ID" value="MBO4205081.1"/>
    <property type="molecule type" value="Genomic_DNA"/>
</dbReference>
<comment type="subcellular location">
    <subcellularLocation>
        <location evidence="1">Cell inner membrane</location>
        <topology evidence="1">Multi-pass membrane protein</topology>
    </subcellularLocation>
</comment>
<dbReference type="SUPFAM" id="SSF103473">
    <property type="entry name" value="MFS general substrate transporter"/>
    <property type="match status" value="1"/>
</dbReference>
<keyword evidence="2" id="KW-0813">Transport</keyword>
<dbReference type="CDD" id="cd06173">
    <property type="entry name" value="MFS_MefA_like"/>
    <property type="match status" value="1"/>
</dbReference>
<keyword evidence="4 7" id="KW-0812">Transmembrane</keyword>
<dbReference type="PROSITE" id="PS50850">
    <property type="entry name" value="MFS"/>
    <property type="match status" value="1"/>
</dbReference>
<feature type="transmembrane region" description="Helical" evidence="7">
    <location>
        <begin position="391"/>
        <end position="418"/>
    </location>
</feature>
<dbReference type="InterPro" id="IPR020846">
    <property type="entry name" value="MFS_dom"/>
</dbReference>
<protein>
    <submittedName>
        <fullName evidence="9">MFS transporter</fullName>
    </submittedName>
</protein>
<feature type="transmembrane region" description="Helical" evidence="7">
    <location>
        <begin position="123"/>
        <end position="141"/>
    </location>
</feature>